<dbReference type="Proteomes" id="UP000006038">
    <property type="component" value="Unassembled WGS sequence"/>
</dbReference>
<feature type="domain" description="Transposase Tnp1/En/Spm-like" evidence="2">
    <location>
        <begin position="233"/>
        <end position="295"/>
    </location>
</feature>
<dbReference type="InterPro" id="IPR004242">
    <property type="entry name" value="Transposase_21"/>
</dbReference>
<evidence type="ECO:0000256" key="1">
    <source>
        <dbReference type="SAM" id="MobiDB-lite"/>
    </source>
</evidence>
<dbReference type="EnsemblPlants" id="OB0038G10060.1">
    <property type="protein sequence ID" value="OB0038G10060.1"/>
    <property type="gene ID" value="OB0038G10060"/>
</dbReference>
<dbReference type="Pfam" id="PF02992">
    <property type="entry name" value="Transposase_21"/>
    <property type="match status" value="1"/>
</dbReference>
<dbReference type="STRING" id="4533.J3KU23"/>
<keyword evidence="4" id="KW-1185">Reference proteome</keyword>
<accession>J3KU23</accession>
<evidence type="ECO:0000313" key="4">
    <source>
        <dbReference type="Proteomes" id="UP000006038"/>
    </source>
</evidence>
<feature type="compositionally biased region" description="Polar residues" evidence="1">
    <location>
        <begin position="22"/>
        <end position="31"/>
    </location>
</feature>
<feature type="compositionally biased region" description="Polar residues" evidence="1">
    <location>
        <begin position="154"/>
        <end position="168"/>
    </location>
</feature>
<reference evidence="3" key="1">
    <citation type="submission" date="2015-06" db="UniProtKB">
        <authorList>
            <consortium name="EnsemblPlants"/>
        </authorList>
    </citation>
    <scope>IDENTIFICATION</scope>
</reference>
<feature type="region of interest" description="Disordered" evidence="1">
    <location>
        <begin position="149"/>
        <end position="200"/>
    </location>
</feature>
<evidence type="ECO:0000259" key="2">
    <source>
        <dbReference type="Pfam" id="PF03017"/>
    </source>
</evidence>
<protein>
    <recommendedName>
        <fullName evidence="2">Transposase Tnp1/En/Spm-like domain-containing protein</fullName>
    </recommendedName>
</protein>
<sequence length="304" mass="33855">MDKTWIENEPRGYTTWNFHGEASSSNVNIGNSDGAVPTEEAEDDEISDLLRTSPTAYLNSDGGWDELAIRDAPRDLAGGLDDGGDFEDSPLWKDFDDKYPEFAKDSRNVRLAFSTDGFNPYRSQNAESDILVLQQRILEMQQREEQRMVEFPNVETSQHGSNSRQQMRPRSEEIGEANQHVQGEKPDDYAEDGNCDNELEDGANQQATALPAMNITTSPNVQHFSKDALAGSEVILFAMSSDEKVAKATVVSVNPNNKLAGEALTKFCEVIVNVVLKREHVPHPYDEIKTLGDAVKMLVAWPFN</sequence>
<proteinExistence type="predicted"/>
<dbReference type="Gramene" id="OB0038G10060.1">
    <property type="protein sequence ID" value="OB0038G10060.1"/>
    <property type="gene ID" value="OB0038G10060"/>
</dbReference>
<dbReference type="InterPro" id="IPR004264">
    <property type="entry name" value="Transposase_23"/>
</dbReference>
<feature type="region of interest" description="Disordered" evidence="1">
    <location>
        <begin position="22"/>
        <end position="43"/>
    </location>
</feature>
<feature type="compositionally biased region" description="Acidic residues" evidence="1">
    <location>
        <begin position="189"/>
        <end position="200"/>
    </location>
</feature>
<dbReference type="HOGENOM" id="CLU_916381_0_0_1"/>
<organism evidence="3">
    <name type="scientific">Oryza brachyantha</name>
    <name type="common">malo sina</name>
    <dbReference type="NCBI Taxonomy" id="4533"/>
    <lineage>
        <taxon>Eukaryota</taxon>
        <taxon>Viridiplantae</taxon>
        <taxon>Streptophyta</taxon>
        <taxon>Embryophyta</taxon>
        <taxon>Tracheophyta</taxon>
        <taxon>Spermatophyta</taxon>
        <taxon>Magnoliopsida</taxon>
        <taxon>Liliopsida</taxon>
        <taxon>Poales</taxon>
        <taxon>Poaceae</taxon>
        <taxon>BOP clade</taxon>
        <taxon>Oryzoideae</taxon>
        <taxon>Oryzeae</taxon>
        <taxon>Oryzinae</taxon>
        <taxon>Oryza</taxon>
    </lineage>
</organism>
<dbReference type="AlphaFoldDB" id="J3KU23"/>
<evidence type="ECO:0000313" key="3">
    <source>
        <dbReference type="EnsemblPlants" id="OB0038G10060.1"/>
    </source>
</evidence>
<dbReference type="Pfam" id="PF03017">
    <property type="entry name" value="Transposase_23"/>
    <property type="match status" value="1"/>
</dbReference>
<name>J3KU23_ORYBR</name>